<feature type="coiled-coil region" evidence="1">
    <location>
        <begin position="307"/>
        <end position="334"/>
    </location>
</feature>
<keyword evidence="2" id="KW-1133">Transmembrane helix</keyword>
<dbReference type="EMBL" id="JAUMVS010000046">
    <property type="protein sequence ID" value="MDO4841769.1"/>
    <property type="molecule type" value="Genomic_DNA"/>
</dbReference>
<name>A0AA43UB69_9ACTN</name>
<dbReference type="Proteomes" id="UP001168575">
    <property type="component" value="Unassembled WGS sequence"/>
</dbReference>
<evidence type="ECO:0000313" key="4">
    <source>
        <dbReference type="Proteomes" id="UP001168575"/>
    </source>
</evidence>
<sequence length="381" mass="42349">MNNENKKIFKSFHIKDKTIGSSNEISFNVLESKKLTEENEKAPSPWEISPEAVAKKKKKRLHSKAIAIAGVSFVVLAVLIAVILSVASFIQTQSGSNDKLFNQIKEVQKTSDDLSDLRETLQLLLKNDLDDLGVNITADKLSTLSGKAAKAKETLEKDKSSIEATLQEIATPAEKEAANNAITLINKELSLIATFQDVNYYANPFITAKESAESAMSLLVDADSKDREASQYLSSTSTDEVKKAIDSATEAKTLAASAKQKFNDIIYLSSQNNKLNLDDELMNGYVEYCDDIIAAQEATINVANAYVDRNKETLQEQNDKYNQLKEAAVTISKTWNKKLPEIIDEQYNSNREGNIEGFDLDMKERDSIYKSVKNYVDSKSK</sequence>
<reference evidence="3" key="1">
    <citation type="submission" date="2023-07" db="EMBL/GenBank/DDBJ databases">
        <title>Between Cages and Wild: Unraveling the Impact of Captivity on Animal Microbiomes and Antimicrobial Resistance.</title>
        <authorList>
            <person name="Schmartz G.P."/>
            <person name="Rehner J."/>
            <person name="Schuff M.J."/>
            <person name="Becker S.L."/>
            <person name="Kravczyk M."/>
            <person name="Gurevich A."/>
            <person name="Francke R."/>
            <person name="Mueller R."/>
            <person name="Keller V."/>
            <person name="Keller A."/>
        </authorList>
    </citation>
    <scope>NUCLEOTIDE SEQUENCE</scope>
    <source>
        <strain evidence="3">S12M_St_49</strain>
    </source>
</reference>
<keyword evidence="4" id="KW-1185">Reference proteome</keyword>
<evidence type="ECO:0000256" key="1">
    <source>
        <dbReference type="SAM" id="Coils"/>
    </source>
</evidence>
<keyword evidence="2" id="KW-0812">Transmembrane</keyword>
<protein>
    <submittedName>
        <fullName evidence="3">Uncharacterized protein</fullName>
    </submittedName>
</protein>
<evidence type="ECO:0000256" key="2">
    <source>
        <dbReference type="SAM" id="Phobius"/>
    </source>
</evidence>
<evidence type="ECO:0000313" key="3">
    <source>
        <dbReference type="EMBL" id="MDO4841769.1"/>
    </source>
</evidence>
<gene>
    <name evidence="3" type="ORF">Q3982_03725</name>
</gene>
<accession>A0AA43UB69</accession>
<organism evidence="3 4">
    <name type="scientific">Phoenicibacter congonensis</name>
    <dbReference type="NCBI Taxonomy" id="1944646"/>
    <lineage>
        <taxon>Bacteria</taxon>
        <taxon>Bacillati</taxon>
        <taxon>Actinomycetota</taxon>
        <taxon>Coriobacteriia</taxon>
        <taxon>Eggerthellales</taxon>
        <taxon>Eggerthellaceae</taxon>
        <taxon>Phoenicibacter</taxon>
    </lineage>
</organism>
<feature type="transmembrane region" description="Helical" evidence="2">
    <location>
        <begin position="65"/>
        <end position="90"/>
    </location>
</feature>
<comment type="caution">
    <text evidence="3">The sequence shown here is derived from an EMBL/GenBank/DDBJ whole genome shotgun (WGS) entry which is preliminary data.</text>
</comment>
<proteinExistence type="predicted"/>
<dbReference type="AlphaFoldDB" id="A0AA43UB69"/>
<keyword evidence="2" id="KW-0472">Membrane</keyword>
<keyword evidence="1" id="KW-0175">Coiled coil</keyword>